<evidence type="ECO:0000313" key="3">
    <source>
        <dbReference type="Proteomes" id="UP000028252"/>
    </source>
</evidence>
<dbReference type="STRING" id="1232683.ADIMK_0542"/>
<dbReference type="GO" id="GO:0004355">
    <property type="term" value="F:glutamate synthase (NADPH) activity"/>
    <property type="evidence" value="ECO:0007669"/>
    <property type="project" value="UniProtKB-EC"/>
</dbReference>
<reference evidence="2 3" key="1">
    <citation type="submission" date="2014-04" db="EMBL/GenBank/DDBJ databases">
        <title>Marinobacterium kochiensis sp. nov., isolated from sediment sample collected from Kochi backwaters in Kerala, India.</title>
        <authorList>
            <person name="Singh A."/>
            <person name="Pinnaka A.K."/>
        </authorList>
    </citation>
    <scope>NUCLEOTIDE SEQUENCE [LARGE SCALE GENOMIC DNA]</scope>
    <source>
        <strain evidence="2 3">AK27</strain>
    </source>
</reference>
<dbReference type="EC" id="1.4.1.13" evidence="2"/>
<protein>
    <submittedName>
        <fullName evidence="2">Glutamate synthase [NADPH] large chain</fullName>
        <ecNumber evidence="2">1.4.1.13</ecNumber>
    </submittedName>
</protein>
<organism evidence="2 3">
    <name type="scientific">Marinobacterium lacunae</name>
    <dbReference type="NCBI Taxonomy" id="1232683"/>
    <lineage>
        <taxon>Bacteria</taxon>
        <taxon>Pseudomonadati</taxon>
        <taxon>Pseudomonadota</taxon>
        <taxon>Gammaproteobacteria</taxon>
        <taxon>Oceanospirillales</taxon>
        <taxon>Oceanospirillaceae</taxon>
        <taxon>Marinobacterium</taxon>
    </lineage>
</organism>
<proteinExistence type="predicted"/>
<dbReference type="EMBL" id="JMQN01000012">
    <property type="protein sequence ID" value="KEA65258.1"/>
    <property type="molecule type" value="Genomic_DNA"/>
</dbReference>
<dbReference type="EMBL" id="JMQN01000012">
    <property type="protein sequence ID" value="KEA65220.1"/>
    <property type="molecule type" value="Genomic_DNA"/>
</dbReference>
<accession>A0A081G3A3</accession>
<dbReference type="PATRIC" id="fig|1232683.4.peg.534"/>
<dbReference type="Proteomes" id="UP000028252">
    <property type="component" value="Unassembled WGS sequence"/>
</dbReference>
<evidence type="ECO:0000313" key="1">
    <source>
        <dbReference type="EMBL" id="KEA65220.1"/>
    </source>
</evidence>
<keyword evidence="3" id="KW-1185">Reference proteome</keyword>
<dbReference type="eggNOG" id="ENOG502ZDYP">
    <property type="taxonomic scope" value="Bacteria"/>
</dbReference>
<name>A0A081G3A3_9GAMM</name>
<gene>
    <name evidence="1" type="ORF">ADIMK_0542</name>
    <name evidence="2" type="ORF">ADIMK_0580</name>
</gene>
<comment type="caution">
    <text evidence="2">The sequence shown here is derived from an EMBL/GenBank/DDBJ whole genome shotgun (WGS) entry which is preliminary data.</text>
</comment>
<evidence type="ECO:0000313" key="2">
    <source>
        <dbReference type="EMBL" id="KEA65258.1"/>
    </source>
</evidence>
<dbReference type="AlphaFoldDB" id="A0A081G3A3"/>
<keyword evidence="2" id="KW-0560">Oxidoreductase</keyword>
<sequence length="41" mass="4526">MAHDHLIISPLVGFYTPDDATSTQGNDDTNTYFQVLAIVPF</sequence>